<dbReference type="InterPro" id="IPR044920">
    <property type="entry name" value="MnmG_C_subdom_sf"/>
</dbReference>
<dbReference type="AlphaFoldDB" id="F7XV57"/>
<evidence type="ECO:0000256" key="2">
    <source>
        <dbReference type="ARBA" id="ARBA00003717"/>
    </source>
</evidence>
<dbReference type="InterPro" id="IPR036188">
    <property type="entry name" value="FAD/NAD-bd_sf"/>
</dbReference>
<evidence type="ECO:0000256" key="5">
    <source>
        <dbReference type="ARBA" id="ARBA00022630"/>
    </source>
</evidence>
<dbReference type="GO" id="GO:0002098">
    <property type="term" value="P:tRNA wobble uridine modification"/>
    <property type="evidence" value="ECO:0007669"/>
    <property type="project" value="InterPro"/>
</dbReference>
<keyword evidence="8 11" id="KW-0520">NAD</keyword>
<dbReference type="GO" id="GO:0030488">
    <property type="term" value="P:tRNA methylation"/>
    <property type="evidence" value="ECO:0007669"/>
    <property type="project" value="TreeGrafter"/>
</dbReference>
<dbReference type="GO" id="GO:0005829">
    <property type="term" value="C:cytosol"/>
    <property type="evidence" value="ECO:0007669"/>
    <property type="project" value="TreeGrafter"/>
</dbReference>
<keyword evidence="6 11" id="KW-0819">tRNA processing</keyword>
<dbReference type="Proteomes" id="UP000006639">
    <property type="component" value="Chromosome"/>
</dbReference>
<dbReference type="PROSITE" id="PS01281">
    <property type="entry name" value="GIDA_2"/>
    <property type="match status" value="1"/>
</dbReference>
<evidence type="ECO:0000256" key="6">
    <source>
        <dbReference type="ARBA" id="ARBA00022694"/>
    </source>
</evidence>
<dbReference type="GO" id="GO:0050660">
    <property type="term" value="F:flavin adenine dinucleotide binding"/>
    <property type="evidence" value="ECO:0007669"/>
    <property type="project" value="UniProtKB-UniRule"/>
</dbReference>
<feature type="binding site" evidence="11">
    <location>
        <position position="123"/>
    </location>
    <ligand>
        <name>FAD</name>
        <dbReference type="ChEBI" id="CHEBI:57692"/>
    </ligand>
</feature>
<comment type="subunit">
    <text evidence="9 11">Homodimer. Heterotetramer of two MnmE and two MnmG subunits.</text>
</comment>
<gene>
    <name evidence="11" type="primary">mnmG</name>
    <name evidence="11 13" type="synonym">gidA</name>
    <name evidence="13" type="ordered locus">midi_00239</name>
</gene>
<evidence type="ECO:0000313" key="14">
    <source>
        <dbReference type="Proteomes" id="UP000006639"/>
    </source>
</evidence>
<evidence type="ECO:0000259" key="12">
    <source>
        <dbReference type="SMART" id="SM01228"/>
    </source>
</evidence>
<dbReference type="SMART" id="SM01228">
    <property type="entry name" value="GIDA_assoc_3"/>
    <property type="match status" value="1"/>
</dbReference>
<dbReference type="InterPro" id="IPR040131">
    <property type="entry name" value="MnmG_N"/>
</dbReference>
<evidence type="ECO:0000256" key="4">
    <source>
        <dbReference type="ARBA" id="ARBA00020461"/>
    </source>
</evidence>
<dbReference type="PANTHER" id="PTHR11806:SF0">
    <property type="entry name" value="PROTEIN MTO1 HOMOLOG, MITOCHONDRIAL"/>
    <property type="match status" value="1"/>
</dbReference>
<dbReference type="Pfam" id="PF21680">
    <property type="entry name" value="GIDA_C_1st"/>
    <property type="match status" value="1"/>
</dbReference>
<dbReference type="RefSeq" id="WP_013950772.1">
    <property type="nucleotide sequence ID" value="NC_015722.1"/>
</dbReference>
<evidence type="ECO:0000256" key="10">
    <source>
        <dbReference type="ARBA" id="ARBA00031800"/>
    </source>
</evidence>
<dbReference type="Gene3D" id="1.10.150.570">
    <property type="entry name" value="GidA associated domain, C-terminal subdomain"/>
    <property type="match status" value="1"/>
</dbReference>
<dbReference type="STRING" id="696127.midi_00239"/>
<dbReference type="InterPro" id="IPR004416">
    <property type="entry name" value="MnmG"/>
</dbReference>
<dbReference type="KEGG" id="mmn:midi_00239"/>
<accession>F7XV57</accession>
<comment type="function">
    <text evidence="2 11">NAD-binding protein involved in the addition of a carboxymethylaminomethyl (cmnm) group at the wobble position (U34) of certain tRNAs, forming tRNA-cmnm(5)s(2)U34.</text>
</comment>
<evidence type="ECO:0000256" key="11">
    <source>
        <dbReference type="HAMAP-Rule" id="MF_00129"/>
    </source>
</evidence>
<evidence type="ECO:0000256" key="3">
    <source>
        <dbReference type="ARBA" id="ARBA00007653"/>
    </source>
</evidence>
<feature type="binding site" evidence="11">
    <location>
        <position position="366"/>
    </location>
    <ligand>
        <name>FAD</name>
        <dbReference type="ChEBI" id="CHEBI:57692"/>
    </ligand>
</feature>
<dbReference type="InterPro" id="IPR026904">
    <property type="entry name" value="MnmG_C"/>
</dbReference>
<dbReference type="SUPFAM" id="SSF51905">
    <property type="entry name" value="FAD/NAD(P)-binding domain"/>
    <property type="match status" value="1"/>
</dbReference>
<protein>
    <recommendedName>
        <fullName evidence="4 11">tRNA uridine 5-carboxymethylaminomethyl modification enzyme MnmG</fullName>
    </recommendedName>
    <alternativeName>
        <fullName evidence="10 11">Glucose-inhibited division protein A</fullName>
    </alternativeName>
</protein>
<dbReference type="FunFam" id="3.50.50.60:FF:000082">
    <property type="entry name" value="protein MTO1 homolog, mitochondrial isoform X1"/>
    <property type="match status" value="1"/>
</dbReference>
<organism evidence="13 14">
    <name type="scientific">Midichloria mitochondrii (strain IricVA)</name>
    <dbReference type="NCBI Taxonomy" id="696127"/>
    <lineage>
        <taxon>Bacteria</taxon>
        <taxon>Pseudomonadati</taxon>
        <taxon>Pseudomonadota</taxon>
        <taxon>Alphaproteobacteria</taxon>
        <taxon>Rickettsiales</taxon>
        <taxon>Candidatus Midichloriaceae</taxon>
        <taxon>Candidatus Midichloria</taxon>
    </lineage>
</organism>
<dbReference type="FunFam" id="3.50.50.60:FF:000002">
    <property type="entry name" value="tRNA uridine 5-carboxymethylaminomethyl modification enzyme MnmG"/>
    <property type="match status" value="1"/>
</dbReference>
<dbReference type="InterPro" id="IPR047001">
    <property type="entry name" value="MnmG_C_subdom"/>
</dbReference>
<dbReference type="InterPro" id="IPR020595">
    <property type="entry name" value="MnmG-rel_CS"/>
</dbReference>
<dbReference type="OrthoDB" id="9815560at2"/>
<dbReference type="PANTHER" id="PTHR11806">
    <property type="entry name" value="GLUCOSE INHIBITED DIVISION PROTEIN A"/>
    <property type="match status" value="1"/>
</dbReference>
<dbReference type="PROSITE" id="PS01280">
    <property type="entry name" value="GIDA_1"/>
    <property type="match status" value="1"/>
</dbReference>
<keyword evidence="11" id="KW-0963">Cytoplasm</keyword>
<keyword evidence="14" id="KW-1185">Reference proteome</keyword>
<sequence>MNNFYDVVVVGGGHAGCEAAAAATRLGASVCLVTQKLSTIGEMSCNPSIGGAAKGIIVKEIDAMGGVMGLAIDQAGIHYKILNKSKGPAVWGPRAQADRALYKKAVQEIMHSYNNLHILENEVEDLLVKDNKIQTVIVRGAQINTNAVVLTTGTFLGGVIHIGDKNFSAGRYGDEASIKLSKAIKNTGLNVKRLKTGTPARIYKDSINFSALEYQRGDDPPVPFSALIEQVRVPQIDCYITYTNEKTHQIIKDNIHKSAMYSGQISSIGPRYCPSIEDKIVRFASKERHQVFLEPEGLDDPLVYPNGISTSLPEDVQEQMIKSIPGLEKVKIARFGYAIEYDYIDPRELKETLETRKIKGLFLAGQINGTTGYEEAAGQGLIAGVNAVISKNHKGFVLNRAESYIGVMINDLTGFGTSEPYRMMTSRAEFRIMLRPDNADDRLTEKANNMGLIGADRLLKYNQQKERIEGLKQLLGGIIVTPEQAIRYGVKVSFDGVKRSLLDLMPFPDFKQETLLQNLPALKQDARLLHKIYAAQLYSSYEERQRADMEMLKLEMDIKIPDNIAYDRIGGLSNEIKSKLFAVKPKTIAEAKKIQGMTPTALIALQLYIKRYHG</sequence>
<dbReference type="InterPro" id="IPR049312">
    <property type="entry name" value="GIDA_C_N"/>
</dbReference>
<feature type="binding site" evidence="11">
    <location>
        <position position="177"/>
    </location>
    <ligand>
        <name>FAD</name>
        <dbReference type="ChEBI" id="CHEBI:57692"/>
    </ligand>
</feature>
<keyword evidence="7 11" id="KW-0274">FAD</keyword>
<comment type="subcellular location">
    <subcellularLocation>
        <location evidence="11">Cytoplasm</location>
    </subcellularLocation>
</comment>
<feature type="binding site" evidence="11">
    <location>
        <begin position="11"/>
        <end position="16"/>
    </location>
    <ligand>
        <name>FAD</name>
        <dbReference type="ChEBI" id="CHEBI:57692"/>
    </ligand>
</feature>
<comment type="cofactor">
    <cofactor evidence="1 11">
        <name>FAD</name>
        <dbReference type="ChEBI" id="CHEBI:57692"/>
    </cofactor>
</comment>
<evidence type="ECO:0000313" key="13">
    <source>
        <dbReference type="EMBL" id="AEI88556.1"/>
    </source>
</evidence>
<dbReference type="NCBIfam" id="TIGR00136">
    <property type="entry name" value="mnmG_gidA"/>
    <property type="match status" value="1"/>
</dbReference>
<feature type="domain" description="tRNA uridine 5-carboxymethylaminomethyl modification enzyme C-terminal subdomain" evidence="12">
    <location>
        <begin position="536"/>
        <end position="607"/>
    </location>
</feature>
<dbReference type="Pfam" id="PF13932">
    <property type="entry name" value="SAM_GIDA_C"/>
    <property type="match status" value="1"/>
</dbReference>
<evidence type="ECO:0000256" key="7">
    <source>
        <dbReference type="ARBA" id="ARBA00022827"/>
    </source>
</evidence>
<dbReference type="HAMAP" id="MF_00129">
    <property type="entry name" value="MnmG_GidA"/>
    <property type="match status" value="1"/>
</dbReference>
<dbReference type="InterPro" id="IPR002218">
    <property type="entry name" value="MnmG-rel"/>
</dbReference>
<feature type="binding site" evidence="11">
    <location>
        <begin position="269"/>
        <end position="283"/>
    </location>
    <ligand>
        <name>NAD(+)</name>
        <dbReference type="ChEBI" id="CHEBI:57540"/>
    </ligand>
</feature>
<keyword evidence="5 11" id="KW-0285">Flavoprotein</keyword>
<dbReference type="Gene3D" id="3.50.50.60">
    <property type="entry name" value="FAD/NAD(P)-binding domain"/>
    <property type="match status" value="2"/>
</dbReference>
<dbReference type="Pfam" id="PF01134">
    <property type="entry name" value="GIDA"/>
    <property type="match status" value="1"/>
</dbReference>
<reference evidence="13 14" key="1">
    <citation type="journal article" date="2011" name="Mol. Biol. Evol.">
        <title>Phylogenomic evidence for the presence of a flagellum and cbb3 oxidase in the free-living mitochondrial ancestor.</title>
        <authorList>
            <person name="Sassera D."/>
            <person name="Lo N."/>
            <person name="Epis S."/>
            <person name="D'Auria G."/>
            <person name="Montagna M."/>
            <person name="Comandatore F."/>
            <person name="Horner D."/>
            <person name="Pereto J."/>
            <person name="Luciano A.M."/>
            <person name="Franciosi F."/>
            <person name="Ferri E."/>
            <person name="Crotti E."/>
            <person name="Bazzocchi C."/>
            <person name="Daffonchio D."/>
            <person name="Sacchi L."/>
            <person name="Moya A."/>
            <person name="Latorre A."/>
            <person name="Bandi C."/>
        </authorList>
    </citation>
    <scope>NUCLEOTIDE SEQUENCE [LARGE SCALE GENOMIC DNA]</scope>
    <source>
        <strain evidence="13 14">IricVA</strain>
    </source>
</reference>
<dbReference type="EMBL" id="CP002130">
    <property type="protein sequence ID" value="AEI88556.1"/>
    <property type="molecule type" value="Genomic_DNA"/>
</dbReference>
<name>F7XV57_MIDMI</name>
<evidence type="ECO:0000256" key="1">
    <source>
        <dbReference type="ARBA" id="ARBA00001974"/>
    </source>
</evidence>
<evidence type="ECO:0000256" key="9">
    <source>
        <dbReference type="ARBA" id="ARBA00025948"/>
    </source>
</evidence>
<comment type="similarity">
    <text evidence="3 11">Belongs to the MnmG family.</text>
</comment>
<proteinExistence type="inferred from homology"/>
<evidence type="ECO:0000256" key="8">
    <source>
        <dbReference type="ARBA" id="ARBA00023027"/>
    </source>
</evidence>
<dbReference type="FunFam" id="1.10.150.570:FF:000001">
    <property type="entry name" value="tRNA uridine 5-carboxymethylaminomethyl modification enzyme MnmG"/>
    <property type="match status" value="1"/>
</dbReference>
<dbReference type="HOGENOM" id="CLU_007831_2_2_5"/>